<evidence type="ECO:0000313" key="1">
    <source>
        <dbReference type="EMBL" id="STE88722.1"/>
    </source>
</evidence>
<reference evidence="1 2" key="1">
    <citation type="submission" date="2018-06" db="EMBL/GenBank/DDBJ databases">
        <authorList>
            <consortium name="Pathogen Informatics"/>
            <person name="Doyle S."/>
        </authorList>
    </citation>
    <scope>NUCLEOTIDE SEQUENCE [LARGE SCALE GENOMIC DNA]</scope>
    <source>
        <strain evidence="1 2">NCTC10418</strain>
    </source>
</reference>
<proteinExistence type="predicted"/>
<evidence type="ECO:0000313" key="2">
    <source>
        <dbReference type="Proteomes" id="UP000255460"/>
    </source>
</evidence>
<dbReference type="EMBL" id="UFZQ01000001">
    <property type="protein sequence ID" value="STE88722.1"/>
    <property type="molecule type" value="Genomic_DNA"/>
</dbReference>
<name>A0A376L200_ECOLX</name>
<accession>A0A376L200</accession>
<dbReference type="AlphaFoldDB" id="A0A376L200"/>
<sequence length="128" mass="15516">MLEGWLLFESRKRRPNLILRQLNPDKHHRAMRFFIAPWPVPVGAVEALDALEQQAVRFAVNPQHPFVTQQFIRRFQQQVFHHPGNFADIYRVIQFHHNRRNIVLFVRDKMETRFGADDVFFQHKNRWC</sequence>
<gene>
    <name evidence="1" type="ORF">NCTC10418_06436</name>
</gene>
<dbReference type="Proteomes" id="UP000255460">
    <property type="component" value="Unassembled WGS sequence"/>
</dbReference>
<protein>
    <submittedName>
        <fullName evidence="1">Uncharacterized protein</fullName>
    </submittedName>
</protein>
<organism evidence="1 2">
    <name type="scientific">Escherichia coli</name>
    <dbReference type="NCBI Taxonomy" id="562"/>
    <lineage>
        <taxon>Bacteria</taxon>
        <taxon>Pseudomonadati</taxon>
        <taxon>Pseudomonadota</taxon>
        <taxon>Gammaproteobacteria</taxon>
        <taxon>Enterobacterales</taxon>
        <taxon>Enterobacteriaceae</taxon>
        <taxon>Escherichia</taxon>
    </lineage>
</organism>